<gene>
    <name evidence="2" type="ORF">ACJ72_06414</name>
</gene>
<keyword evidence="3" id="KW-1185">Reference proteome</keyword>
<feature type="compositionally biased region" description="Basic and acidic residues" evidence="1">
    <location>
        <begin position="67"/>
        <end position="78"/>
    </location>
</feature>
<evidence type="ECO:0000313" key="3">
    <source>
        <dbReference type="Proteomes" id="UP000091918"/>
    </source>
</evidence>
<feature type="compositionally biased region" description="Polar residues" evidence="1">
    <location>
        <begin position="98"/>
        <end position="112"/>
    </location>
</feature>
<proteinExistence type="predicted"/>
<feature type="region of interest" description="Disordered" evidence="1">
    <location>
        <begin position="62"/>
        <end position="112"/>
    </location>
</feature>
<dbReference type="Proteomes" id="UP000091918">
    <property type="component" value="Unassembled WGS sequence"/>
</dbReference>
<dbReference type="AlphaFoldDB" id="A0A1B7NR29"/>
<reference evidence="2 3" key="1">
    <citation type="submission" date="2015-07" db="EMBL/GenBank/DDBJ databases">
        <title>Emmonsia species relationships and genome sequence.</title>
        <authorList>
            <person name="Cuomo C.A."/>
            <person name="Schwartz I.S."/>
            <person name="Kenyon C."/>
            <person name="de Hoog G.S."/>
            <person name="Govender N.P."/>
            <person name="Botha A."/>
            <person name="Moreno L."/>
            <person name="de Vries M."/>
            <person name="Munoz J.F."/>
            <person name="Stielow J.B."/>
        </authorList>
    </citation>
    <scope>NUCLEOTIDE SEQUENCE [LARGE SCALE GENOMIC DNA]</scope>
    <source>
        <strain evidence="2 3">CBS 136260</strain>
    </source>
</reference>
<evidence type="ECO:0000313" key="2">
    <source>
        <dbReference type="EMBL" id="OAX79265.1"/>
    </source>
</evidence>
<organism evidence="2 3">
    <name type="scientific">Emergomyces africanus</name>
    <dbReference type="NCBI Taxonomy" id="1955775"/>
    <lineage>
        <taxon>Eukaryota</taxon>
        <taxon>Fungi</taxon>
        <taxon>Dikarya</taxon>
        <taxon>Ascomycota</taxon>
        <taxon>Pezizomycotina</taxon>
        <taxon>Eurotiomycetes</taxon>
        <taxon>Eurotiomycetidae</taxon>
        <taxon>Onygenales</taxon>
        <taxon>Ajellomycetaceae</taxon>
        <taxon>Emergomyces</taxon>
    </lineage>
</organism>
<evidence type="ECO:0000256" key="1">
    <source>
        <dbReference type="SAM" id="MobiDB-lite"/>
    </source>
</evidence>
<comment type="caution">
    <text evidence="2">The sequence shown here is derived from an EMBL/GenBank/DDBJ whole genome shotgun (WGS) entry which is preliminary data.</text>
</comment>
<dbReference type="STRING" id="1658172.A0A1B7NR29"/>
<sequence>MARRCLYCGCFGSPENFVEETGRCYKCYENVHNLSEEDGTSSAAMSQLAVIEVNDDPRSVATVTSIHSDKEHDYEGHSGGDGNGGRNGNKKEREPKQPNGQKITGCGSNVSSNTEMESELCARCWKYPSTTMLYNSPICNDCYHIARGKWEHTKGTKKRFQPPTPHLQPGKRLTRVCDSCRRKRKRCQHRRVVDEND</sequence>
<dbReference type="OrthoDB" id="4188015at2759"/>
<feature type="non-terminal residue" evidence="2">
    <location>
        <position position="197"/>
    </location>
</feature>
<accession>A0A1B7NR29</accession>
<name>A0A1B7NR29_9EURO</name>
<dbReference type="EMBL" id="LGUA01001089">
    <property type="protein sequence ID" value="OAX79265.1"/>
    <property type="molecule type" value="Genomic_DNA"/>
</dbReference>
<protein>
    <submittedName>
        <fullName evidence="2">Uncharacterized protein</fullName>
    </submittedName>
</protein>